<dbReference type="Proteomes" id="UP001262754">
    <property type="component" value="Unassembled WGS sequence"/>
</dbReference>
<dbReference type="RefSeq" id="WP_310029537.1">
    <property type="nucleotide sequence ID" value="NZ_JAVDRL010000003.1"/>
</dbReference>
<reference evidence="2 3" key="1">
    <citation type="submission" date="2023-07" db="EMBL/GenBank/DDBJ databases">
        <title>Sorghum-associated microbial communities from plants grown in Nebraska, USA.</title>
        <authorList>
            <person name="Schachtman D."/>
        </authorList>
    </citation>
    <scope>NUCLEOTIDE SEQUENCE [LARGE SCALE GENOMIC DNA]</scope>
    <source>
        <strain evidence="2 3">DS2154</strain>
    </source>
</reference>
<dbReference type="Gene3D" id="1.20.1300.10">
    <property type="entry name" value="Fumarate reductase/succinate dehydrogenase, transmembrane subunit"/>
    <property type="match status" value="1"/>
</dbReference>
<feature type="transmembrane region" description="Helical" evidence="1">
    <location>
        <begin position="305"/>
        <end position="325"/>
    </location>
</feature>
<evidence type="ECO:0000313" key="2">
    <source>
        <dbReference type="EMBL" id="MDR6530187.1"/>
    </source>
</evidence>
<feature type="transmembrane region" description="Helical" evidence="1">
    <location>
        <begin position="217"/>
        <end position="234"/>
    </location>
</feature>
<evidence type="ECO:0000313" key="3">
    <source>
        <dbReference type="Proteomes" id="UP001262754"/>
    </source>
</evidence>
<evidence type="ECO:0000256" key="1">
    <source>
        <dbReference type="SAM" id="Phobius"/>
    </source>
</evidence>
<feature type="transmembrane region" description="Helical" evidence="1">
    <location>
        <begin position="143"/>
        <end position="164"/>
    </location>
</feature>
<keyword evidence="1" id="KW-0472">Membrane</keyword>
<proteinExistence type="predicted"/>
<accession>A0ABU1MVG6</accession>
<feature type="transmembrane region" description="Helical" evidence="1">
    <location>
        <begin position="184"/>
        <end position="205"/>
    </location>
</feature>
<organism evidence="2 3">
    <name type="scientific">Caulobacter rhizosphaerae</name>
    <dbReference type="NCBI Taxonomy" id="2010972"/>
    <lineage>
        <taxon>Bacteria</taxon>
        <taxon>Pseudomonadati</taxon>
        <taxon>Pseudomonadota</taxon>
        <taxon>Alphaproteobacteria</taxon>
        <taxon>Caulobacterales</taxon>
        <taxon>Caulobacteraceae</taxon>
        <taxon>Caulobacter</taxon>
    </lineage>
</organism>
<feature type="transmembrane region" description="Helical" evidence="1">
    <location>
        <begin position="77"/>
        <end position="99"/>
    </location>
</feature>
<sequence length="330" mass="35018">MSTEVSADGRRGLAPWPPVAAALLYPWALRAFHGAAATEGLTLVAGAWLAVAFALPLSCLALALSRAGQRSVATRRLAFAGLAAPPLFVLTGVLAGLLHSPVKDVWPWSVLWIGLGLATALGKSAGTEREPRSWPRLRVAHGVAAVLILLFVAFHLFNHLTGLLGPDAHARLMKLGRVVYRSPFVEPVLVILFLSQVLGGLAMAWRWSARPLDVARAIQVGSGAYLAAFILTHMNSAFVSARMVHHIQTDWAWATGAPDGLLRDAWNIRLVPHYALGAFFVVAHLVCGLRQVLLAHGVRRELVNGLWGAGLAGAAALSAAITAGLCGLRL</sequence>
<comment type="caution">
    <text evidence="2">The sequence shown here is derived from an EMBL/GenBank/DDBJ whole genome shotgun (WGS) entry which is preliminary data.</text>
</comment>
<feature type="transmembrane region" description="Helical" evidence="1">
    <location>
        <begin position="12"/>
        <end position="29"/>
    </location>
</feature>
<dbReference type="EMBL" id="JAVDRL010000003">
    <property type="protein sequence ID" value="MDR6530187.1"/>
    <property type="molecule type" value="Genomic_DNA"/>
</dbReference>
<name>A0ABU1MVG6_9CAUL</name>
<gene>
    <name evidence="2" type="ORF">J2800_000923</name>
</gene>
<keyword evidence="3" id="KW-1185">Reference proteome</keyword>
<dbReference type="SUPFAM" id="SSF81343">
    <property type="entry name" value="Fumarate reductase respiratory complex transmembrane subunits"/>
    <property type="match status" value="1"/>
</dbReference>
<keyword evidence="1" id="KW-0812">Transmembrane</keyword>
<feature type="transmembrane region" description="Helical" evidence="1">
    <location>
        <begin position="271"/>
        <end position="293"/>
    </location>
</feature>
<protein>
    <submittedName>
        <fullName evidence="2">Uncharacterized protein</fullName>
    </submittedName>
</protein>
<dbReference type="InterPro" id="IPR034804">
    <property type="entry name" value="SQR/QFR_C/D"/>
</dbReference>
<feature type="transmembrane region" description="Helical" evidence="1">
    <location>
        <begin position="41"/>
        <end position="65"/>
    </location>
</feature>
<keyword evidence="1" id="KW-1133">Transmembrane helix</keyword>